<proteinExistence type="predicted"/>
<evidence type="ECO:0000256" key="1">
    <source>
        <dbReference type="SAM" id="MobiDB-lite"/>
    </source>
</evidence>
<comment type="caution">
    <text evidence="2">The sequence shown here is derived from an EMBL/GenBank/DDBJ whole genome shotgun (WGS) entry which is preliminary data.</text>
</comment>
<protein>
    <submittedName>
        <fullName evidence="2">Uncharacterized protein</fullName>
    </submittedName>
</protein>
<evidence type="ECO:0000313" key="2">
    <source>
        <dbReference type="EMBL" id="KAJ8440446.1"/>
    </source>
</evidence>
<feature type="region of interest" description="Disordered" evidence="1">
    <location>
        <begin position="32"/>
        <end position="59"/>
    </location>
</feature>
<dbReference type="AlphaFoldDB" id="A0A9Q1QG92"/>
<dbReference type="EMBL" id="JAKOGI010000189">
    <property type="protein sequence ID" value="KAJ8440446.1"/>
    <property type="molecule type" value="Genomic_DNA"/>
</dbReference>
<sequence>MAVGCQGKAMVGQNYLGQSNHPKTCHRHVGHFVNPTMSRKRTSTTSSSNASGLKISGLKSHNGGTTKFLHRVGNLSKPHSKSLEDLGIISILHLQSWQPESHTFGGPETQRSSINISSQHTENFILQRSTLYIESFFSICIRTLMTSTQINFLLNRGVTHTVFLFGVIRV</sequence>
<evidence type="ECO:0000313" key="3">
    <source>
        <dbReference type="Proteomes" id="UP001153076"/>
    </source>
</evidence>
<keyword evidence="3" id="KW-1185">Reference proteome</keyword>
<name>A0A9Q1QG92_9CARY</name>
<dbReference type="Proteomes" id="UP001153076">
    <property type="component" value="Unassembled WGS sequence"/>
</dbReference>
<organism evidence="2 3">
    <name type="scientific">Carnegiea gigantea</name>
    <dbReference type="NCBI Taxonomy" id="171969"/>
    <lineage>
        <taxon>Eukaryota</taxon>
        <taxon>Viridiplantae</taxon>
        <taxon>Streptophyta</taxon>
        <taxon>Embryophyta</taxon>
        <taxon>Tracheophyta</taxon>
        <taxon>Spermatophyta</taxon>
        <taxon>Magnoliopsida</taxon>
        <taxon>eudicotyledons</taxon>
        <taxon>Gunneridae</taxon>
        <taxon>Pentapetalae</taxon>
        <taxon>Caryophyllales</taxon>
        <taxon>Cactineae</taxon>
        <taxon>Cactaceae</taxon>
        <taxon>Cactoideae</taxon>
        <taxon>Echinocereeae</taxon>
        <taxon>Carnegiea</taxon>
    </lineage>
</organism>
<reference evidence="2" key="1">
    <citation type="submission" date="2022-04" db="EMBL/GenBank/DDBJ databases">
        <title>Carnegiea gigantea Genome sequencing and assembly v2.</title>
        <authorList>
            <person name="Copetti D."/>
            <person name="Sanderson M.J."/>
            <person name="Burquez A."/>
            <person name="Wojciechowski M.F."/>
        </authorList>
    </citation>
    <scope>NUCLEOTIDE SEQUENCE</scope>
    <source>
        <strain evidence="2">SGP5-SGP5p</strain>
        <tissue evidence="2">Aerial part</tissue>
    </source>
</reference>
<accession>A0A9Q1QG92</accession>
<gene>
    <name evidence="2" type="ORF">Cgig2_013605</name>
</gene>